<comment type="caution">
    <text evidence="2">The sequence shown here is derived from an EMBL/GenBank/DDBJ whole genome shotgun (WGS) entry which is preliminary data.</text>
</comment>
<feature type="compositionally biased region" description="Basic and acidic residues" evidence="1">
    <location>
        <begin position="49"/>
        <end position="66"/>
    </location>
</feature>
<name>A0ABN9WQD7_9DINO</name>
<dbReference type="Proteomes" id="UP001189429">
    <property type="component" value="Unassembled WGS sequence"/>
</dbReference>
<protein>
    <submittedName>
        <fullName evidence="2">Uncharacterized protein</fullName>
    </submittedName>
</protein>
<evidence type="ECO:0000313" key="3">
    <source>
        <dbReference type="Proteomes" id="UP001189429"/>
    </source>
</evidence>
<feature type="compositionally biased region" description="Basic and acidic residues" evidence="1">
    <location>
        <begin position="1"/>
        <end position="10"/>
    </location>
</feature>
<keyword evidence="3" id="KW-1185">Reference proteome</keyword>
<evidence type="ECO:0000256" key="1">
    <source>
        <dbReference type="SAM" id="MobiDB-lite"/>
    </source>
</evidence>
<accession>A0ABN9WQD7</accession>
<evidence type="ECO:0000313" key="2">
    <source>
        <dbReference type="EMBL" id="CAK0887323.1"/>
    </source>
</evidence>
<feature type="region of interest" description="Disordered" evidence="1">
    <location>
        <begin position="92"/>
        <end position="130"/>
    </location>
</feature>
<reference evidence="2" key="1">
    <citation type="submission" date="2023-10" db="EMBL/GenBank/DDBJ databases">
        <authorList>
            <person name="Chen Y."/>
            <person name="Shah S."/>
            <person name="Dougan E. K."/>
            <person name="Thang M."/>
            <person name="Chan C."/>
        </authorList>
    </citation>
    <scope>NUCLEOTIDE SEQUENCE [LARGE SCALE GENOMIC DNA]</scope>
</reference>
<feature type="compositionally biased region" description="Low complexity" evidence="1">
    <location>
        <begin position="119"/>
        <end position="130"/>
    </location>
</feature>
<feature type="region of interest" description="Disordered" evidence="1">
    <location>
        <begin position="1"/>
        <end position="80"/>
    </location>
</feature>
<feature type="compositionally biased region" description="Low complexity" evidence="1">
    <location>
        <begin position="15"/>
        <end position="27"/>
    </location>
</feature>
<organism evidence="2 3">
    <name type="scientific">Prorocentrum cordatum</name>
    <dbReference type="NCBI Taxonomy" id="2364126"/>
    <lineage>
        <taxon>Eukaryota</taxon>
        <taxon>Sar</taxon>
        <taxon>Alveolata</taxon>
        <taxon>Dinophyceae</taxon>
        <taxon>Prorocentrales</taxon>
        <taxon>Prorocentraceae</taxon>
        <taxon>Prorocentrum</taxon>
    </lineage>
</organism>
<proteinExistence type="predicted"/>
<sequence length="130" mass="14329">MACKPPREPRGAGGKRAALAAAEGPPATSSWTRRPEPRGREAAQAGPPPREKRQDVFRTERAEQREAASGNPPQQDDNRIADLAYHLIQTATRPFDNHLQSPEPAPLEDQLNIDKVSTRTRTVSSRTSTR</sequence>
<gene>
    <name evidence="2" type="ORF">PCOR1329_LOCUS68419</name>
</gene>
<dbReference type="EMBL" id="CAUYUJ010018926">
    <property type="protein sequence ID" value="CAK0887323.1"/>
    <property type="molecule type" value="Genomic_DNA"/>
</dbReference>